<dbReference type="GO" id="GO:0016757">
    <property type="term" value="F:glycosyltransferase activity"/>
    <property type="evidence" value="ECO:0007669"/>
    <property type="project" value="UniProtKB-KW"/>
</dbReference>
<evidence type="ECO:0000256" key="3">
    <source>
        <dbReference type="ARBA" id="ARBA00022679"/>
    </source>
</evidence>
<organism evidence="6 7">
    <name type="scientific">Luteibaculum oceani</name>
    <dbReference type="NCBI Taxonomy" id="1294296"/>
    <lineage>
        <taxon>Bacteria</taxon>
        <taxon>Pseudomonadati</taxon>
        <taxon>Bacteroidota</taxon>
        <taxon>Flavobacteriia</taxon>
        <taxon>Flavobacteriales</taxon>
        <taxon>Luteibaculaceae</taxon>
        <taxon>Luteibaculum</taxon>
    </lineage>
</organism>
<dbReference type="CDD" id="cd04186">
    <property type="entry name" value="GT_2_like_c"/>
    <property type="match status" value="1"/>
</dbReference>
<dbReference type="InterPro" id="IPR001173">
    <property type="entry name" value="Glyco_trans_2-like"/>
</dbReference>
<evidence type="ECO:0000313" key="6">
    <source>
        <dbReference type="EMBL" id="TXC77124.1"/>
    </source>
</evidence>
<keyword evidence="4" id="KW-0472">Membrane</keyword>
<evidence type="ECO:0000256" key="4">
    <source>
        <dbReference type="SAM" id="Phobius"/>
    </source>
</evidence>
<dbReference type="PANTHER" id="PTHR43179">
    <property type="entry name" value="RHAMNOSYLTRANSFERASE WBBL"/>
    <property type="match status" value="1"/>
</dbReference>
<feature type="domain" description="Glycosyltransferase 2-like" evidence="5">
    <location>
        <begin position="34"/>
        <end position="190"/>
    </location>
</feature>
<proteinExistence type="inferred from homology"/>
<dbReference type="EMBL" id="VORB01000008">
    <property type="protein sequence ID" value="TXC77124.1"/>
    <property type="molecule type" value="Genomic_DNA"/>
</dbReference>
<feature type="transmembrane region" description="Helical" evidence="4">
    <location>
        <begin position="278"/>
        <end position="298"/>
    </location>
</feature>
<comment type="caution">
    <text evidence="6">The sequence shown here is derived from an EMBL/GenBank/DDBJ whole genome shotgun (WGS) entry which is preliminary data.</text>
</comment>
<keyword evidence="7" id="KW-1185">Reference proteome</keyword>
<dbReference type="Proteomes" id="UP000321168">
    <property type="component" value="Unassembled WGS sequence"/>
</dbReference>
<name>A0A5C6UWT1_9FLAO</name>
<dbReference type="PANTHER" id="PTHR43179:SF12">
    <property type="entry name" value="GALACTOFURANOSYLTRANSFERASE GLFT2"/>
    <property type="match status" value="1"/>
</dbReference>
<keyword evidence="4" id="KW-0812">Transmembrane</keyword>
<accession>A0A5C6UWT1</accession>
<keyword evidence="3 6" id="KW-0808">Transferase</keyword>
<reference evidence="6 7" key="1">
    <citation type="submission" date="2019-08" db="EMBL/GenBank/DDBJ databases">
        <title>Genome of Luteibaculum oceani JCM 18817.</title>
        <authorList>
            <person name="Bowman J.P."/>
        </authorList>
    </citation>
    <scope>NUCLEOTIDE SEQUENCE [LARGE SCALE GENOMIC DNA]</scope>
    <source>
        <strain evidence="6 7">JCM 18817</strain>
    </source>
</reference>
<evidence type="ECO:0000256" key="2">
    <source>
        <dbReference type="ARBA" id="ARBA00022676"/>
    </source>
</evidence>
<dbReference type="OrthoDB" id="9771846at2"/>
<dbReference type="SUPFAM" id="SSF53448">
    <property type="entry name" value="Nucleotide-diphospho-sugar transferases"/>
    <property type="match status" value="1"/>
</dbReference>
<evidence type="ECO:0000259" key="5">
    <source>
        <dbReference type="Pfam" id="PF00535"/>
    </source>
</evidence>
<dbReference type="InterPro" id="IPR029044">
    <property type="entry name" value="Nucleotide-diphossugar_trans"/>
</dbReference>
<sequence>MVIKSTAKHLLELSLLLASQYYQLTSLKIKRLLSVIIINYNTWDLTLKLAQSILDRNEISDTEVIIVDNLSDEKMPDSIQDSECLKIVFSKTNSGFAGGINQGAAIAKHPHICVLNSDVSLKDDEPFFGPLLKTLRDGKVALVSPKIIYTNDLKIQFAGFTPINPYTGRGFAIGYNEIDRGQYNIARKMPRAHGAAMMFKKSVWEETNGIAEKYFLYYEEMDFSAKLLKAGYEIWYQPKSTAYHIGSFTMDNNETPKTFYLNRNRIWYLRNNTSTTHLLISIPYLFVTGMIRGFLALLNGRIKKADYIFTGTFKGIFSKWSSY</sequence>
<dbReference type="Gene3D" id="3.90.550.10">
    <property type="entry name" value="Spore Coat Polysaccharide Biosynthesis Protein SpsA, Chain A"/>
    <property type="match status" value="1"/>
</dbReference>
<gene>
    <name evidence="6" type="ORF">FRX97_09685</name>
</gene>
<comment type="similarity">
    <text evidence="1">Belongs to the glycosyltransferase 2 family.</text>
</comment>
<dbReference type="AlphaFoldDB" id="A0A5C6UWT1"/>
<protein>
    <submittedName>
        <fullName evidence="6">Glycosyltransferase family 2 protein</fullName>
    </submittedName>
</protein>
<evidence type="ECO:0000313" key="7">
    <source>
        <dbReference type="Proteomes" id="UP000321168"/>
    </source>
</evidence>
<keyword evidence="2" id="KW-0328">Glycosyltransferase</keyword>
<evidence type="ECO:0000256" key="1">
    <source>
        <dbReference type="ARBA" id="ARBA00006739"/>
    </source>
</evidence>
<dbReference type="Pfam" id="PF00535">
    <property type="entry name" value="Glycos_transf_2"/>
    <property type="match status" value="1"/>
</dbReference>
<keyword evidence="4" id="KW-1133">Transmembrane helix</keyword>